<dbReference type="Pfam" id="PF13602">
    <property type="entry name" value="ADH_zinc_N_2"/>
    <property type="match status" value="1"/>
</dbReference>
<evidence type="ECO:0000313" key="15">
    <source>
        <dbReference type="Proteomes" id="UP000221011"/>
    </source>
</evidence>
<dbReference type="InterPro" id="IPR016035">
    <property type="entry name" value="Acyl_Trfase/lysoPLipase"/>
</dbReference>
<dbReference type="Gene3D" id="3.30.70.3290">
    <property type="match status" value="2"/>
</dbReference>
<dbReference type="InterPro" id="IPR036736">
    <property type="entry name" value="ACP-like_sf"/>
</dbReference>
<dbReference type="InterPro" id="IPR020841">
    <property type="entry name" value="PKS_Beta-ketoAc_synthase_dom"/>
</dbReference>
<evidence type="ECO:0000259" key="13">
    <source>
        <dbReference type="PROSITE" id="PS52019"/>
    </source>
</evidence>
<dbReference type="FunFam" id="3.90.180.10:FF:000032">
    <property type="entry name" value="Probable polyketide synthase pks1"/>
    <property type="match status" value="1"/>
</dbReference>
<dbReference type="FunFam" id="1.10.1200.10:FF:000007">
    <property type="entry name" value="Probable polyketide synthase pks17"/>
    <property type="match status" value="2"/>
</dbReference>
<sequence>MTNNDERLRDYLKRATADLRQARRRLSEYKEPIAIVSMACRYPGGVRRPEDLWRVVSEGVDAVGEFPEDRGWDVESLYDPDPEHEGTSYTRHGGFLADAAEFDAEFFGISPREALATDPQQRLLLETAWEAFERAGLEPGSLRGSRTGVFAGVMYNDYGSRLFGRSPEGFEGYLVSGSAGSVASGRVSYTFGLEGPAVSVDTACSSSLVALHLAAQALRQGECTLALAGGVTVMSTPSTFVEFSRQKGLAADGRCKPFAAAADGTGWGEGAGLLVLERLSDARKNGHPVLAVLRGTAVNQDGASSQLSAPNGPSQQRVIRQALANARLKPSEVDVVEAHGTGTTLGDPIEAQALLATYGQDRPAGRPLWLGSVKSNIGHTQAAAGVAGVIKMVMAMREGVLPKSLHVDAPSPHVDWEAGAVSLLDEARPWEDNGHPRRAGVSSFGISGTNAHVIVEQAPEASETDADAEADAGDAEPTDAAEQAVVAERGDLPELLALSARTEGALRGQAERLAAHLRATPDVPLGDTAHALATARTHFTHRATVTARDHDEACAALDALAAGAPHPRVARGVTDASEGRTAWMLTGQGSQRPGMGRELHAAHPVFARAFDEAVRHLDPHLDHPLRDVVFAEPGTPAAALLDTTRYAQPALFALQTALHALLTHHGAAPDVLIGHSIGELTAAHLAGVLQLPDAARLVATRARLMQSAPTGGIMLAVAAAPEEIAPHLEGQEHLVSIAAVNGPASTVVSGDAEAVRAIGRIFADQGAKTKELAVSHAFHSPHMEPVLDEFRAAAATVTYAAPTVPVVSDVTGKLATTEQLTSPDYWTEHIRCPVLFHDGVTALHADGVTRFLELGPDAVLTAAALETLRHLDGDADAGSGAGSAAVATLRSGHPEPESFTTALGRLHTSGAAFALDRPGAADARDTAAALPTYAFERRRYWLAPAAGTADLVTAGIDAAGHPLLGAAVTLAADDSVLLTGRLSLATHPWLADHAISGHPVLPGTALVELALHAGEQVGCDTLDDLTLQAPLVLPEQGAVQLQLVLGAPDDGGRRALTCHARPTDAQGADEEWTLLATGTLVTGAPVITAEAAATADADPTTWPPAGARAETVDGLYDRLAALGYDYGPEFQNLTALWRADGGDDLYAEVRLPADAAESADRFGIHPALLDAALHPLAAALGTSDASVRLPFAWHGVRLAATGATTLRVRLTRTGDDAVALNLTDHEGRRVAEVETLAVRPVAPDDLVRGRSAADDALFRVEWTAVREPDEPVAETGAPEPWTTVTDTAEGAAPLPGVLFLTVGGAGTEDVPRSAYDVTGGVLEQLQLLLSDERFDETRLVVVTRGALAVRDGEDIGDLAAAPVWGLARTAQSEYPGRVTLLDLGAGSGAGDVADAVRRALTIGEPQLALRDGQFLAPRLARAGVDAELVAAAPDPRGTVVVTGASGTLGARVARHLVTAHGARHLVLASRRGPAAEGAAELVAELTGLGATVSVVACDAAEATAVDALFAGVDPAHPVTAVVHAAGVLDDAVLAGLTAEQLRRVLAPKVAAAWNLHRATLDLDLAAFVLFSSVAGTLGNAGQANYAAANTFLDALAQHRHASGLPATSVAWGLWDESSGMTGHLADADLARVSRLGLAPLSTEQGLALLDTALTAPHPLLVATRLDHAVLRAKATSGELPALFSGLVRARARRAVAAAAPGGGSAWAERLLALPAAERYGTALDLVRTAVAATLGHATPAAIEADRAFKDLGFDSLMAVELRNTLASLTGRRLSATLVFDHPSPAALARHLVEESVGSAAPRAAVVVSADTADDPIAIVSMACRYPGGVRRPEDLWRVVSEGVDAVGEFPEDRGWDVESLYDPESGREGTSLTRHGGFLYDAAEFDAEFFGISPREALATDPQQRLLLETAWEAFERAGIDAAGLRGSRTGVFAGVMYNDYGSRLSGRAPEGFEGYLGNGSAGSVASGRVSYTFGLEGPAVSVDTACSSSLVALHLAAQALRQGECTLALAGGVTVMSTPLTFIEFSRQKALSADGRCKPFAAAADGTGWGEGVGLLVLERLSDARKNGHPVLAVLRGTATNQDGASNGLTAPNGPSQQRVIRQALANARLEPGDVDVVEAHGTGTTLGDPIEAQALIATYGQDRPAERPLWLGSVKSNIGHTQAAAGVAGVIKMVMAMREGVLPKSLHVDAPSPHVDWEAGAVSLIDEARPWEDNGRPRRAGVSSFGVSGTNAHVIVEQAPEASETDTDADPEPTDSAPVVPWILSAADDASLREQAERLREFLAEDESAGIRDVAYALAKDRAALEHRAVVLGEDRDSLIAGLGALADGEDSASVVTGAATAIGGRTVFVFPGQGSQWPAMAASLYATSTPFREHIDACADALAPYTDWSLRDLVTQAPGAPGLDRVDVVQPALFAVMTSLARLWQAHGVQPDAVLGHSQGEIAAAYVAGALDLADAARIAALRSKAITVLEGTGGMVSVPLAADATEALIGPWRGDVQIAAVNGPGATVVSGAADALDELLAHCSEREIRARRIPVSYASHHPHVEALRETLFDQLAGITPKSAPIAFYSTVEAEPVDTATLDADYWYRNLRHTVRFEETARRLVEDGHTRFVETSPHPVLTVGLQDIIESTGTPATATGTLRRDQGTAHRFLTSLATVWTGGGPADWPGTIPGGGAPHRRVDLPTYAFRRRRYWLEPETTISDASGLGQHAADHPLLGAAVEVASGAGLLFTGRVSTTTHPWLLDHAVLDTVLLPGTALLELALHAGGHVGADELADLTLEAPLILAAGASYDLQVAVDPADGTGARAVHIHSREHHDEPVAGEGWTRHATGVLAPGAAGQGAGFDLTAWPPPNARPYPLNDVYERLARHGYVYGPVFQGLKSAWRDGDDTYVEVRLPEDVRGEGERFGLHPALLDAALHALALDGAPAEGSDAAWQVRLPFSWSGARLYAAGASLLRVRLTRTGEDTVALRAADASGAPVAAVEALAVRPADLAELVASARTTGDDGLLHTEWVSAQLPADTGADASSGAVRGALALLGGHSAGLLRAAERPVTVHESLLALQDGIEAGVPAPRALLVTAVPAANGLDSDIDTEEGPADTAQTIVPRFLGLLQSWLADPRLAATTLVVATRDAVSTGAGDHVRHLAGASLWGLLRSAQSENPDRFLLIDLDGEPLDAADLHAALDSGEPQLAVRKGEFLVPRLGRAATGHLLAAPSDDPHWRLASKGTGSPDGLWLAPAPDAARPLGEGEVRVEVRAAGINFRDILIALGMVANDARPPGGEGSGIVLETGPGVTGIAPGDRVMGLLPEGVGPVTVADQRVLTRMPRGWTFAQAAGIPVVYLTAYYGLKDLAGVRRGESLLLHAATGGVGLATLQLAEHWGLTVYGTASPGKWRVLRDRGLPDERVASSRDLDFEDRFREATGGRGVDVVLNSLAQEYVDASLRLLAPGGRFIEMGKTDIREAAEVESAYPGIRYQAFDVLDAGPERVKEMLEELRELFESGALAPLPSTAWDIRRAPEAFRFLSQARQIGKVVLTLPAPPDPEGTVVVTGASGTLGARVARHLAAEHGARHLVLASRRGPAADGAAELERDLTALGARVSVVACDVADEAAVRALFAGIDPTHPVTSVVHTAGVLDDAVLAGLTQEQVLRVMAPKVAAAWHLHRATLDLDLSSFVLFSSMAGTLGNPGQANYAAANTFLDALAQYRHASGLPATSLAWGLWAESSGMTGHLDDADLARMSRLGLAPISTEQGLDLYDRALAAAQPVLLPVPLDLPALRRQAADGSLPPLLSGLVRAPVRRAASAADGTDAAAPDSLAADLAALPSAERPQRLLDLVRRQVAAVLGLTGPEAVSAGKAFKQIGFDSLTAVELRNRLNAATGLRLPATVVFDFPTPTALAERLLGELLPDGGPDTDVPADVTSVIAGLERLTATGADVPDAATRDLLAARLREALEALGAAGSGSEPVGAVIDRATDDEIFDFIDSELGLS</sequence>
<proteinExistence type="predicted"/>
<dbReference type="InterPro" id="IPR014030">
    <property type="entry name" value="Ketoacyl_synth_N"/>
</dbReference>
<evidence type="ECO:0000259" key="11">
    <source>
        <dbReference type="PROSITE" id="PS50075"/>
    </source>
</evidence>
<dbReference type="Pfam" id="PF16197">
    <property type="entry name" value="KAsynt_C_assoc"/>
    <property type="match status" value="2"/>
</dbReference>
<dbReference type="EC" id="2.3.1.39" evidence="14"/>
<dbReference type="InterPro" id="IPR020807">
    <property type="entry name" value="PKS_DH"/>
</dbReference>
<dbReference type="FunFam" id="3.40.50.720:FF:000209">
    <property type="entry name" value="Polyketide synthase Pks12"/>
    <property type="match status" value="1"/>
</dbReference>
<dbReference type="InterPro" id="IPR032821">
    <property type="entry name" value="PKS_assoc"/>
</dbReference>
<reference evidence="14 15" key="1">
    <citation type="submission" date="2017-08" db="EMBL/GenBank/DDBJ databases">
        <title>Complete Genome Sequence of Streptomyces formicae KY5, the formicamycin producer.</title>
        <authorList>
            <person name="Holmes N.A."/>
            <person name="Devine R."/>
            <person name="Qin Z."/>
            <person name="Seipke R.F."/>
            <person name="Wilkinson B."/>
            <person name="Hutchings M.I."/>
        </authorList>
    </citation>
    <scope>NUCLEOTIDE SEQUENCE [LARGE SCALE GENOMIC DNA]</scope>
    <source>
        <strain evidence="14 15">KY5</strain>
    </source>
</reference>
<dbReference type="GO" id="GO:0004315">
    <property type="term" value="F:3-oxoacyl-[acyl-carrier-protein] synthase activity"/>
    <property type="evidence" value="ECO:0007669"/>
    <property type="project" value="InterPro"/>
</dbReference>
<dbReference type="Pfam" id="PF00109">
    <property type="entry name" value="ketoacyl-synt"/>
    <property type="match status" value="2"/>
</dbReference>
<keyword evidence="6" id="KW-0045">Antibiotic biosynthesis</keyword>
<dbReference type="InterPro" id="IPR014031">
    <property type="entry name" value="Ketoacyl_synth_C"/>
</dbReference>
<feature type="region of interest" description="Disordered" evidence="10">
    <location>
        <begin position="459"/>
        <end position="481"/>
    </location>
</feature>
<dbReference type="SMART" id="SM00825">
    <property type="entry name" value="PKS_KS"/>
    <property type="match status" value="2"/>
</dbReference>
<dbReference type="InterPro" id="IPR014043">
    <property type="entry name" value="Acyl_transferase_dom"/>
</dbReference>
<feature type="domain" description="Carrier" evidence="11">
    <location>
        <begin position="3836"/>
        <end position="3911"/>
    </location>
</feature>
<evidence type="ECO:0000256" key="7">
    <source>
        <dbReference type="ARBA" id="ARBA00023268"/>
    </source>
</evidence>
<feature type="region of interest" description="N-terminal hotdog fold" evidence="9">
    <location>
        <begin position="2718"/>
        <end position="2845"/>
    </location>
</feature>
<dbReference type="InterPro" id="IPR018201">
    <property type="entry name" value="Ketoacyl_synth_AS"/>
</dbReference>
<evidence type="ECO:0000256" key="5">
    <source>
        <dbReference type="ARBA" id="ARBA00022679"/>
    </source>
</evidence>
<dbReference type="EMBL" id="CP022685">
    <property type="protein sequence ID" value="ATL26241.1"/>
    <property type="molecule type" value="Genomic_DNA"/>
</dbReference>
<feature type="active site" description="Proton donor; for dehydratase activity" evidence="9">
    <location>
        <position position="1170"/>
    </location>
</feature>
<evidence type="ECO:0000256" key="4">
    <source>
        <dbReference type="ARBA" id="ARBA00022553"/>
    </source>
</evidence>
<dbReference type="GO" id="GO:0004314">
    <property type="term" value="F:[acyl-carrier-protein] S-malonyltransferase activity"/>
    <property type="evidence" value="ECO:0007669"/>
    <property type="project" value="UniProtKB-EC"/>
</dbReference>
<dbReference type="CDD" id="cd05195">
    <property type="entry name" value="enoyl_red"/>
    <property type="match status" value="1"/>
</dbReference>
<dbReference type="Gene3D" id="3.10.129.110">
    <property type="entry name" value="Polyketide synthase dehydratase"/>
    <property type="match status" value="2"/>
</dbReference>
<evidence type="ECO:0000256" key="2">
    <source>
        <dbReference type="ARBA" id="ARBA00004792"/>
    </source>
</evidence>
<dbReference type="GO" id="GO:0006633">
    <property type="term" value="P:fatty acid biosynthetic process"/>
    <property type="evidence" value="ECO:0007669"/>
    <property type="project" value="InterPro"/>
</dbReference>
<feature type="domain" description="Ketosynthase family 3 (KS3)" evidence="12">
    <location>
        <begin position="1813"/>
        <end position="2240"/>
    </location>
</feature>
<dbReference type="SMART" id="SM00822">
    <property type="entry name" value="PKS_KR"/>
    <property type="match status" value="2"/>
</dbReference>
<dbReference type="SUPFAM" id="SSF55048">
    <property type="entry name" value="Probable ACP-binding domain of malonyl-CoA ACP transacylase"/>
    <property type="match status" value="2"/>
</dbReference>
<dbReference type="InterPro" id="IPR055123">
    <property type="entry name" value="SpnB-like_Rossmann"/>
</dbReference>
<dbReference type="InterPro" id="IPR050091">
    <property type="entry name" value="PKS_NRPS_Biosynth_Enz"/>
</dbReference>
<feature type="domain" description="PKS/mFAS DH" evidence="13">
    <location>
        <begin position="961"/>
        <end position="1247"/>
    </location>
</feature>
<dbReference type="PROSITE" id="PS52004">
    <property type="entry name" value="KS3_2"/>
    <property type="match status" value="2"/>
</dbReference>
<dbReference type="FunFam" id="3.40.47.10:FF:000019">
    <property type="entry name" value="Polyketide synthase type I"/>
    <property type="match status" value="2"/>
</dbReference>
<feature type="active site" description="Proton donor; for dehydratase activity" evidence="9">
    <location>
        <position position="2920"/>
    </location>
</feature>
<dbReference type="SUPFAM" id="SSF51735">
    <property type="entry name" value="NAD(P)-binding Rossmann-fold domains"/>
    <property type="match status" value="5"/>
</dbReference>
<dbReference type="InterPro" id="IPR013968">
    <property type="entry name" value="PKS_KR"/>
</dbReference>
<dbReference type="Pfam" id="PF02801">
    <property type="entry name" value="Ketoacyl-synt_C"/>
    <property type="match status" value="2"/>
</dbReference>
<feature type="region of interest" description="C-terminal hotdog fold" evidence="9">
    <location>
        <begin position="1107"/>
        <end position="1247"/>
    </location>
</feature>
<evidence type="ECO:0000259" key="12">
    <source>
        <dbReference type="PROSITE" id="PS52004"/>
    </source>
</evidence>
<dbReference type="PANTHER" id="PTHR43775">
    <property type="entry name" value="FATTY ACID SYNTHASE"/>
    <property type="match status" value="1"/>
</dbReference>
<dbReference type="CDD" id="cd00833">
    <property type="entry name" value="PKS"/>
    <property type="match status" value="2"/>
</dbReference>
<dbReference type="RefSeq" id="WP_098241246.1">
    <property type="nucleotide sequence ID" value="NZ_CP022685.1"/>
</dbReference>
<dbReference type="Pfam" id="PF08240">
    <property type="entry name" value="ADH_N"/>
    <property type="match status" value="1"/>
</dbReference>
<keyword evidence="7" id="KW-0511">Multifunctional enzyme</keyword>
<comment type="pathway">
    <text evidence="2">Antibiotic biosynthesis.</text>
</comment>
<dbReference type="Gene3D" id="1.10.1200.10">
    <property type="entry name" value="ACP-like"/>
    <property type="match status" value="2"/>
</dbReference>
<dbReference type="Gene3D" id="3.40.50.720">
    <property type="entry name" value="NAD(P)-binding Rossmann-like Domain"/>
    <property type="match status" value="2"/>
</dbReference>
<dbReference type="InterPro" id="IPR049900">
    <property type="entry name" value="PKS_mFAS_DH"/>
</dbReference>
<dbReference type="PANTHER" id="PTHR43775:SF51">
    <property type="entry name" value="INACTIVE PHENOLPHTHIOCEROL SYNTHESIS POLYKETIDE SYNTHASE TYPE I PKS1-RELATED"/>
    <property type="match status" value="1"/>
</dbReference>
<dbReference type="Pfam" id="PF00698">
    <property type="entry name" value="Acyl_transf_1"/>
    <property type="match status" value="2"/>
</dbReference>
<feature type="region of interest" description="N-terminal hotdog fold" evidence="9">
    <location>
        <begin position="961"/>
        <end position="1087"/>
    </location>
</feature>
<evidence type="ECO:0000256" key="10">
    <source>
        <dbReference type="SAM" id="MobiDB-lite"/>
    </source>
</evidence>
<dbReference type="InterPro" id="IPR049551">
    <property type="entry name" value="PKS_DH_C"/>
</dbReference>
<feature type="active site" description="Proton acceptor; for dehydratase activity" evidence="9">
    <location>
        <position position="2750"/>
    </location>
</feature>
<comment type="cofactor">
    <cofactor evidence="1">
        <name>pantetheine 4'-phosphate</name>
        <dbReference type="ChEBI" id="CHEBI:47942"/>
    </cofactor>
</comment>
<dbReference type="Gene3D" id="3.40.47.10">
    <property type="match status" value="2"/>
</dbReference>
<evidence type="ECO:0000256" key="9">
    <source>
        <dbReference type="PROSITE-ProRule" id="PRU01363"/>
    </source>
</evidence>
<dbReference type="InterPro" id="IPR006162">
    <property type="entry name" value="Ppantetheine_attach_site"/>
</dbReference>
<dbReference type="PROSITE" id="PS00012">
    <property type="entry name" value="PHOSPHOPANTETHEINE"/>
    <property type="match status" value="2"/>
</dbReference>
<keyword evidence="4" id="KW-0597">Phosphoprotein</keyword>
<dbReference type="SMART" id="SM01294">
    <property type="entry name" value="PKS_PP_betabranch"/>
    <property type="match status" value="2"/>
</dbReference>
<dbReference type="SMART" id="SM00829">
    <property type="entry name" value="PKS_ER"/>
    <property type="match status" value="1"/>
</dbReference>
<dbReference type="FunFam" id="3.40.366.10:FF:000002">
    <property type="entry name" value="Probable polyketide synthase 2"/>
    <property type="match status" value="1"/>
</dbReference>
<dbReference type="Pfam" id="PF08990">
    <property type="entry name" value="Docking"/>
    <property type="match status" value="1"/>
</dbReference>
<dbReference type="SUPFAM" id="SSF50129">
    <property type="entry name" value="GroES-like"/>
    <property type="match status" value="1"/>
</dbReference>
<name>A0A291Q3D3_9ACTN</name>
<feature type="active site" description="Proton acceptor; for dehydratase activity" evidence="9">
    <location>
        <position position="993"/>
    </location>
</feature>
<dbReference type="SMART" id="SM00823">
    <property type="entry name" value="PKS_PP"/>
    <property type="match status" value="2"/>
</dbReference>
<dbReference type="Pfam" id="PF14765">
    <property type="entry name" value="PS-DH"/>
    <property type="match status" value="2"/>
</dbReference>
<dbReference type="Gene3D" id="3.90.180.10">
    <property type="entry name" value="Medium-chain alcohol dehydrogenases, catalytic domain"/>
    <property type="match status" value="1"/>
</dbReference>
<dbReference type="InterPro" id="IPR009081">
    <property type="entry name" value="PP-bd_ACP"/>
</dbReference>
<dbReference type="Proteomes" id="UP000221011">
    <property type="component" value="Chromosome"/>
</dbReference>
<evidence type="ECO:0000313" key="14">
    <source>
        <dbReference type="EMBL" id="ATL26241.1"/>
    </source>
</evidence>
<dbReference type="InterPro" id="IPR036291">
    <property type="entry name" value="NAD(P)-bd_dom_sf"/>
</dbReference>
<dbReference type="InterPro" id="IPR020806">
    <property type="entry name" value="PKS_PP-bd"/>
</dbReference>
<dbReference type="SMART" id="SM00827">
    <property type="entry name" value="PKS_AT"/>
    <property type="match status" value="2"/>
</dbReference>
<dbReference type="InterPro" id="IPR011032">
    <property type="entry name" value="GroES-like_sf"/>
</dbReference>
<dbReference type="PROSITE" id="PS52019">
    <property type="entry name" value="PKS_MFAS_DH"/>
    <property type="match status" value="2"/>
</dbReference>
<accession>A0A291Q3D3</accession>
<evidence type="ECO:0000256" key="6">
    <source>
        <dbReference type="ARBA" id="ARBA00023194"/>
    </source>
</evidence>
<feature type="compositionally biased region" description="Acidic residues" evidence="10">
    <location>
        <begin position="462"/>
        <end position="479"/>
    </location>
</feature>
<dbReference type="Pfam" id="PF21089">
    <property type="entry name" value="PKS_DH_N"/>
    <property type="match status" value="2"/>
</dbReference>
<dbReference type="GO" id="GO:0033068">
    <property type="term" value="P:macrolide biosynthetic process"/>
    <property type="evidence" value="ECO:0007669"/>
    <property type="project" value="UniProtKB-ARBA"/>
</dbReference>
<gene>
    <name evidence="14" type="ORF">KY5_1223c</name>
</gene>
<dbReference type="KEGG" id="sfk:KY5_1223c"/>
<dbReference type="Pfam" id="PF08659">
    <property type="entry name" value="KR"/>
    <property type="match status" value="2"/>
</dbReference>
<dbReference type="InterPro" id="IPR020843">
    <property type="entry name" value="ER"/>
</dbReference>
<dbReference type="GO" id="GO:0031177">
    <property type="term" value="F:phosphopantetheine binding"/>
    <property type="evidence" value="ECO:0007669"/>
    <property type="project" value="InterPro"/>
</dbReference>
<dbReference type="InterPro" id="IPR013154">
    <property type="entry name" value="ADH-like_N"/>
</dbReference>
<keyword evidence="5 14" id="KW-0808">Transferase</keyword>
<dbReference type="InterPro" id="IPR001227">
    <property type="entry name" value="Ac_transferase_dom_sf"/>
</dbReference>
<dbReference type="SUPFAM" id="SSF52151">
    <property type="entry name" value="FabD/lysophospholipase-like"/>
    <property type="match status" value="2"/>
</dbReference>
<dbReference type="SUPFAM" id="SSF53901">
    <property type="entry name" value="Thiolase-like"/>
    <property type="match status" value="2"/>
</dbReference>
<dbReference type="InterPro" id="IPR057326">
    <property type="entry name" value="KR_dom"/>
</dbReference>
<dbReference type="InterPro" id="IPR042104">
    <property type="entry name" value="PKS_dehydratase_sf"/>
</dbReference>
<dbReference type="InterPro" id="IPR049552">
    <property type="entry name" value="PKS_DH_N"/>
</dbReference>
<dbReference type="PROSITE" id="PS50075">
    <property type="entry name" value="CARRIER"/>
    <property type="match status" value="2"/>
</dbReference>
<dbReference type="Pfam" id="PF22953">
    <property type="entry name" value="SpnB_Rossmann"/>
    <property type="match status" value="2"/>
</dbReference>
<feature type="domain" description="PKS/mFAS DH" evidence="13">
    <location>
        <begin position="2718"/>
        <end position="3002"/>
    </location>
</feature>
<protein>
    <submittedName>
        <fullName evidence="14">Malonyl CoA-acyl carrier protein transacylase</fullName>
        <ecNumber evidence="14">2.3.1.39</ecNumber>
    </submittedName>
</protein>
<dbReference type="SMART" id="SM00826">
    <property type="entry name" value="PKS_DH"/>
    <property type="match status" value="2"/>
</dbReference>
<evidence type="ECO:0000256" key="1">
    <source>
        <dbReference type="ARBA" id="ARBA00001957"/>
    </source>
</evidence>
<dbReference type="InterPro" id="IPR016039">
    <property type="entry name" value="Thiolase-like"/>
</dbReference>
<evidence type="ECO:0000256" key="8">
    <source>
        <dbReference type="ARBA" id="ARBA00023315"/>
    </source>
</evidence>
<evidence type="ECO:0000256" key="3">
    <source>
        <dbReference type="ARBA" id="ARBA00022450"/>
    </source>
</evidence>
<dbReference type="CDD" id="cd08956">
    <property type="entry name" value="KR_3_FAS_SDR_x"/>
    <property type="match status" value="2"/>
</dbReference>
<feature type="domain" description="Ketosynthase family 3 (KS3)" evidence="12">
    <location>
        <begin position="30"/>
        <end position="457"/>
    </location>
</feature>
<dbReference type="InterPro" id="IPR016036">
    <property type="entry name" value="Malonyl_transacylase_ACP-bd"/>
</dbReference>
<dbReference type="Gene3D" id="3.40.366.10">
    <property type="entry name" value="Malonyl-Coenzyme A Acyl Carrier Protein, domain 2"/>
    <property type="match status" value="2"/>
</dbReference>
<keyword evidence="15" id="KW-1185">Reference proteome</keyword>
<dbReference type="GO" id="GO:0004312">
    <property type="term" value="F:fatty acid synthase activity"/>
    <property type="evidence" value="ECO:0007669"/>
    <property type="project" value="TreeGrafter"/>
</dbReference>
<feature type="domain" description="Carrier" evidence="11">
    <location>
        <begin position="1720"/>
        <end position="1795"/>
    </location>
</feature>
<keyword evidence="3" id="KW-0596">Phosphopantetheine</keyword>
<dbReference type="Pfam" id="PF00550">
    <property type="entry name" value="PP-binding"/>
    <property type="match status" value="2"/>
</dbReference>
<organism evidence="14 15">
    <name type="scientific">Streptomyces formicae</name>
    <dbReference type="NCBI Taxonomy" id="1616117"/>
    <lineage>
        <taxon>Bacteria</taxon>
        <taxon>Bacillati</taxon>
        <taxon>Actinomycetota</taxon>
        <taxon>Actinomycetes</taxon>
        <taxon>Kitasatosporales</taxon>
        <taxon>Streptomycetaceae</taxon>
        <taxon>Streptomyces</taxon>
    </lineage>
</organism>
<dbReference type="SUPFAM" id="SSF47336">
    <property type="entry name" value="ACP-like"/>
    <property type="match status" value="2"/>
</dbReference>
<dbReference type="InterPro" id="IPR015083">
    <property type="entry name" value="NorB/c/GfsB-D-like_docking"/>
</dbReference>
<dbReference type="GO" id="GO:0016491">
    <property type="term" value="F:oxidoreductase activity"/>
    <property type="evidence" value="ECO:0007669"/>
    <property type="project" value="InterPro"/>
</dbReference>
<feature type="region of interest" description="C-terminal hotdog fold" evidence="9">
    <location>
        <begin position="2859"/>
        <end position="3002"/>
    </location>
</feature>
<dbReference type="Gene3D" id="3.40.50.11460">
    <property type="match status" value="1"/>
</dbReference>
<dbReference type="PROSITE" id="PS00606">
    <property type="entry name" value="KS3_1"/>
    <property type="match status" value="2"/>
</dbReference>
<keyword evidence="8 14" id="KW-0012">Acyltransferase</keyword>